<reference evidence="1 2" key="1">
    <citation type="journal article" date="2018" name="Front. Plant Sci.">
        <title>Red Clover (Trifolium pratense) and Zigzag Clover (T. medium) - A Picture of Genomic Similarities and Differences.</title>
        <authorList>
            <person name="Dluhosova J."/>
            <person name="Istvanek J."/>
            <person name="Nedelnik J."/>
            <person name="Repkova J."/>
        </authorList>
    </citation>
    <scope>NUCLEOTIDE SEQUENCE [LARGE SCALE GENOMIC DNA]</scope>
    <source>
        <strain evidence="2">cv. 10/8</strain>
        <tissue evidence="1">Leaf</tissue>
    </source>
</reference>
<dbReference type="EMBL" id="LXQA010386408">
    <property type="protein sequence ID" value="MCI48417.1"/>
    <property type="molecule type" value="Genomic_DNA"/>
</dbReference>
<sequence length="62" mass="6995">MESFFSVQGSTWRCLCFDCCVDFSNLTTKDCMLRVNVYPPDFIPDDGTLNVTVNCSCGNREV</sequence>
<keyword evidence="1" id="KW-0808">Transferase</keyword>
<dbReference type="AlphaFoldDB" id="A0A392SIZ2"/>
<keyword evidence="1" id="KW-0418">Kinase</keyword>
<name>A0A392SIZ2_9FABA</name>
<organism evidence="1 2">
    <name type="scientific">Trifolium medium</name>
    <dbReference type="NCBI Taxonomy" id="97028"/>
    <lineage>
        <taxon>Eukaryota</taxon>
        <taxon>Viridiplantae</taxon>
        <taxon>Streptophyta</taxon>
        <taxon>Embryophyta</taxon>
        <taxon>Tracheophyta</taxon>
        <taxon>Spermatophyta</taxon>
        <taxon>Magnoliopsida</taxon>
        <taxon>eudicotyledons</taxon>
        <taxon>Gunneridae</taxon>
        <taxon>Pentapetalae</taxon>
        <taxon>rosids</taxon>
        <taxon>fabids</taxon>
        <taxon>Fabales</taxon>
        <taxon>Fabaceae</taxon>
        <taxon>Papilionoideae</taxon>
        <taxon>50 kb inversion clade</taxon>
        <taxon>NPAAA clade</taxon>
        <taxon>Hologalegina</taxon>
        <taxon>IRL clade</taxon>
        <taxon>Trifolieae</taxon>
        <taxon>Trifolium</taxon>
    </lineage>
</organism>
<accession>A0A392SIZ2</accession>
<evidence type="ECO:0000313" key="1">
    <source>
        <dbReference type="EMBL" id="MCI48417.1"/>
    </source>
</evidence>
<dbReference type="Proteomes" id="UP000265520">
    <property type="component" value="Unassembled WGS sequence"/>
</dbReference>
<evidence type="ECO:0000313" key="2">
    <source>
        <dbReference type="Proteomes" id="UP000265520"/>
    </source>
</evidence>
<proteinExistence type="predicted"/>
<feature type="non-terminal residue" evidence="1">
    <location>
        <position position="62"/>
    </location>
</feature>
<protein>
    <submittedName>
        <fullName evidence="1">Chitin elicitor receptor kinase 1-like</fullName>
    </submittedName>
</protein>
<dbReference type="GO" id="GO:0016301">
    <property type="term" value="F:kinase activity"/>
    <property type="evidence" value="ECO:0007669"/>
    <property type="project" value="UniProtKB-KW"/>
</dbReference>
<keyword evidence="1" id="KW-0675">Receptor</keyword>
<comment type="caution">
    <text evidence="1">The sequence shown here is derived from an EMBL/GenBank/DDBJ whole genome shotgun (WGS) entry which is preliminary data.</text>
</comment>
<keyword evidence="2" id="KW-1185">Reference proteome</keyword>